<keyword evidence="3" id="KW-1185">Reference proteome</keyword>
<protein>
    <submittedName>
        <fullName evidence="1 2">Uncharacterized protein</fullName>
    </submittedName>
</protein>
<gene>
    <name evidence="1" type="ORF">PTTG_29132</name>
</gene>
<evidence type="ECO:0000313" key="3">
    <source>
        <dbReference type="Proteomes" id="UP000005240"/>
    </source>
</evidence>
<organism evidence="1">
    <name type="scientific">Puccinia triticina (isolate 1-1 / race 1 (BBBD))</name>
    <name type="common">Brown leaf rust fungus</name>
    <dbReference type="NCBI Taxonomy" id="630390"/>
    <lineage>
        <taxon>Eukaryota</taxon>
        <taxon>Fungi</taxon>
        <taxon>Dikarya</taxon>
        <taxon>Basidiomycota</taxon>
        <taxon>Pucciniomycotina</taxon>
        <taxon>Pucciniomycetes</taxon>
        <taxon>Pucciniales</taxon>
        <taxon>Pucciniaceae</taxon>
        <taxon>Puccinia</taxon>
    </lineage>
</organism>
<dbReference type="PANTHER" id="PTHR33069">
    <property type="entry name" value="CHROMOSOME 7, WHOLE GENOME SHOTGUN SEQUENCE-RELATED"/>
    <property type="match status" value="1"/>
</dbReference>
<dbReference type="VEuPathDB" id="FungiDB:PTTG_29132"/>
<dbReference type="EMBL" id="ADAS02000206">
    <property type="protein sequence ID" value="OAV88144.1"/>
    <property type="molecule type" value="Genomic_DNA"/>
</dbReference>
<evidence type="ECO:0000313" key="2">
    <source>
        <dbReference type="EnsemblFungi" id="PTTG_29132-t43_1-p1"/>
    </source>
</evidence>
<reference evidence="2" key="4">
    <citation type="submission" date="2025-05" db="UniProtKB">
        <authorList>
            <consortium name="EnsemblFungi"/>
        </authorList>
    </citation>
    <scope>IDENTIFICATION</scope>
    <source>
        <strain evidence="2">isolate 1-1 / race 1 (BBBD)</strain>
    </source>
</reference>
<dbReference type="EnsemblFungi" id="PTTG_29132-t43_1">
    <property type="protein sequence ID" value="PTTG_29132-t43_1-p1"/>
    <property type="gene ID" value="PTTG_29132"/>
</dbReference>
<feature type="non-terminal residue" evidence="1">
    <location>
        <position position="1"/>
    </location>
</feature>
<accession>A0A180G6B8</accession>
<reference evidence="2 3" key="3">
    <citation type="journal article" date="2017" name="G3 (Bethesda)">
        <title>Comparative analysis highlights variable genome content of wheat rusts and divergence of the mating loci.</title>
        <authorList>
            <person name="Cuomo C.A."/>
            <person name="Bakkeren G."/>
            <person name="Khalil H.B."/>
            <person name="Panwar V."/>
            <person name="Joly D."/>
            <person name="Linning R."/>
            <person name="Sakthikumar S."/>
            <person name="Song X."/>
            <person name="Adiconis X."/>
            <person name="Fan L."/>
            <person name="Goldberg J.M."/>
            <person name="Levin J.Z."/>
            <person name="Young S."/>
            <person name="Zeng Q."/>
            <person name="Anikster Y."/>
            <person name="Bruce M."/>
            <person name="Wang M."/>
            <person name="Yin C."/>
            <person name="McCallum B."/>
            <person name="Szabo L.J."/>
            <person name="Hulbert S."/>
            <person name="Chen X."/>
            <person name="Fellers J.P."/>
        </authorList>
    </citation>
    <scope>NUCLEOTIDE SEQUENCE</scope>
    <source>
        <strain evidence="3">Isolate 1-1 / race 1 (BBBD)</strain>
        <strain evidence="2">isolate 1-1 / race 1 (BBBD)</strain>
    </source>
</reference>
<reference evidence="1" key="2">
    <citation type="submission" date="2016-05" db="EMBL/GenBank/DDBJ databases">
        <title>Comparative analysis highlights variable genome content of wheat rusts and divergence of the mating loci.</title>
        <authorList>
            <person name="Cuomo C.A."/>
            <person name="Bakkeren G."/>
            <person name="Szabo L."/>
            <person name="Khalil H."/>
            <person name="Joly D."/>
            <person name="Goldberg J."/>
            <person name="Young S."/>
            <person name="Zeng Q."/>
            <person name="Fellers J."/>
        </authorList>
    </citation>
    <scope>NUCLEOTIDE SEQUENCE [LARGE SCALE GENOMIC DNA]</scope>
    <source>
        <strain evidence="1">1-1 BBBD Race 1</strain>
    </source>
</reference>
<evidence type="ECO:0000313" key="1">
    <source>
        <dbReference type="EMBL" id="OAV88144.1"/>
    </source>
</evidence>
<reference evidence="1" key="1">
    <citation type="submission" date="2009-11" db="EMBL/GenBank/DDBJ databases">
        <authorList>
            <consortium name="The Broad Institute Genome Sequencing Platform"/>
            <person name="Ward D."/>
            <person name="Feldgarden M."/>
            <person name="Earl A."/>
            <person name="Young S.K."/>
            <person name="Zeng Q."/>
            <person name="Koehrsen M."/>
            <person name="Alvarado L."/>
            <person name="Berlin A."/>
            <person name="Bochicchio J."/>
            <person name="Borenstein D."/>
            <person name="Chapman S.B."/>
            <person name="Chen Z."/>
            <person name="Engels R."/>
            <person name="Freedman E."/>
            <person name="Gellesch M."/>
            <person name="Goldberg J."/>
            <person name="Griggs A."/>
            <person name="Gujja S."/>
            <person name="Heilman E."/>
            <person name="Heiman D."/>
            <person name="Hepburn T."/>
            <person name="Howarth C."/>
            <person name="Jen D."/>
            <person name="Larson L."/>
            <person name="Lewis B."/>
            <person name="Mehta T."/>
            <person name="Park D."/>
            <person name="Pearson M."/>
            <person name="Roberts A."/>
            <person name="Saif S."/>
            <person name="Shea T."/>
            <person name="Shenoy N."/>
            <person name="Sisk P."/>
            <person name="Stolte C."/>
            <person name="Sykes S."/>
            <person name="Thomson T."/>
            <person name="Walk T."/>
            <person name="White J."/>
            <person name="Yandava C."/>
            <person name="Izard J."/>
            <person name="Baranova O.V."/>
            <person name="Blanton J.M."/>
            <person name="Tanner A.C."/>
            <person name="Dewhirst F.E."/>
            <person name="Haas B."/>
            <person name="Nusbaum C."/>
            <person name="Birren B."/>
        </authorList>
    </citation>
    <scope>NUCLEOTIDE SEQUENCE [LARGE SCALE GENOMIC DNA]</scope>
    <source>
        <strain evidence="1">1-1 BBBD Race 1</strain>
    </source>
</reference>
<dbReference type="PANTHER" id="PTHR33069:SF3">
    <property type="entry name" value="DYNEIN HEAVY CHAIN TAIL DOMAIN-CONTAINING PROTEIN"/>
    <property type="match status" value="1"/>
</dbReference>
<dbReference type="AlphaFoldDB" id="A0A180G6B8"/>
<dbReference type="Proteomes" id="UP000005240">
    <property type="component" value="Unassembled WGS sequence"/>
</dbReference>
<sequence>LPTNHSDDSIFRVPSPRGELVRCLNSIDQVIKLFQASDFAFLQLEWQEKVEYFNLLMKKLATLSSIHYQNHNTILTRYVVEQARLSVPFIKLLRILLDKLSRTTSNRVALTLDTELNSSKLETLKQTPASIYSEFLDHTSSFQDLIRDTSEWMRGRPQRLSSEVDSFLFLLALYIIPPSAKIDDSPLQSDFKAWLCEWRRLWQTASNRWRHAIRFPQN</sequence>
<proteinExistence type="predicted"/>
<name>A0A180G6B8_PUCT1</name>